<dbReference type="STRING" id="1408189.CLAC_02285"/>
<accession>A0A0K2H2Z1</accession>
<dbReference type="EMBL" id="CP006841">
    <property type="protein sequence ID" value="ALA68404.1"/>
    <property type="molecule type" value="Genomic_DNA"/>
</dbReference>
<dbReference type="PATRIC" id="fig|1408189.4.peg.453"/>
<evidence type="ECO:0000313" key="2">
    <source>
        <dbReference type="EMBL" id="ALA68404.1"/>
    </source>
</evidence>
<gene>
    <name evidence="2" type="ORF">CLAC_02285</name>
</gene>
<dbReference type="KEGG" id="clw:CLAC_02285"/>
<evidence type="ECO:0000259" key="1">
    <source>
        <dbReference type="Pfam" id="PF00561"/>
    </source>
</evidence>
<dbReference type="Pfam" id="PF00561">
    <property type="entry name" value="Abhydrolase_1"/>
    <property type="match status" value="1"/>
</dbReference>
<dbReference type="Proteomes" id="UP000058446">
    <property type="component" value="Chromosome"/>
</dbReference>
<protein>
    <recommendedName>
        <fullName evidence="1">AB hydrolase-1 domain-containing protein</fullName>
    </recommendedName>
</protein>
<dbReference type="SUPFAM" id="SSF53474">
    <property type="entry name" value="alpha/beta-Hydrolases"/>
    <property type="match status" value="1"/>
</dbReference>
<sequence length="342" mass="37385">MAYARSLRHPEWIPTGARDVREVLEGDPFDTPEDEVPVVLIHGTWMNSFNTFTMLAPKLAEGRTVYCLDYGADPNALVTKAPGVYGSTDLADAFNEVSSLLDAFRAHIGARRIDLVGHSQGALHCRIYANAHIDSLYDDALSRGLTPDEAEEFAAINSPVRAVVSLAGNHHGTSGGLAYRVLKPLDRRGLPVRRALDSVFGRAGVQQSLNSVYITGVNKAERGLTRRGPHYLNVGTPFDTVVTPWHGEFLPLFEGHDIRNVNNADAAGDWSDHLAILFSPNAIATVADYLEEMDQAGESGAGDVWRAQGARPRAARSRSPRVLPFVGALPRGRMRVHLRNRH</sequence>
<dbReference type="AlphaFoldDB" id="A0A0K2H2Z1"/>
<reference evidence="2 3" key="1">
    <citation type="submission" date="2013-10" db="EMBL/GenBank/DDBJ databases">
        <title>Complete genome sequence of Corynebacterium lactis DSM 45799(T), isolated from raw cow milk.</title>
        <authorList>
            <person name="Ruckert C."/>
            <person name="Albersmeier A."/>
            <person name="Lipski A."/>
            <person name="Kalinowski J."/>
        </authorList>
    </citation>
    <scope>NUCLEOTIDE SEQUENCE [LARGE SCALE GENOMIC DNA]</scope>
    <source>
        <strain evidence="2 3">RW2-5</strain>
    </source>
</reference>
<dbReference type="InterPro" id="IPR000073">
    <property type="entry name" value="AB_hydrolase_1"/>
</dbReference>
<dbReference type="GO" id="GO:0003824">
    <property type="term" value="F:catalytic activity"/>
    <property type="evidence" value="ECO:0007669"/>
    <property type="project" value="UniProtKB-ARBA"/>
</dbReference>
<dbReference type="InterPro" id="IPR029058">
    <property type="entry name" value="AB_hydrolase_fold"/>
</dbReference>
<organism evidence="2 3">
    <name type="scientific">Corynebacterium lactis RW2-5</name>
    <dbReference type="NCBI Taxonomy" id="1408189"/>
    <lineage>
        <taxon>Bacteria</taxon>
        <taxon>Bacillati</taxon>
        <taxon>Actinomycetota</taxon>
        <taxon>Actinomycetes</taxon>
        <taxon>Mycobacteriales</taxon>
        <taxon>Corynebacteriaceae</taxon>
        <taxon>Corynebacterium</taxon>
    </lineage>
</organism>
<dbReference type="Gene3D" id="3.40.50.1820">
    <property type="entry name" value="alpha/beta hydrolase"/>
    <property type="match status" value="1"/>
</dbReference>
<keyword evidence="3" id="KW-1185">Reference proteome</keyword>
<evidence type="ECO:0000313" key="3">
    <source>
        <dbReference type="Proteomes" id="UP000058446"/>
    </source>
</evidence>
<proteinExistence type="predicted"/>
<name>A0A0K2H2Z1_9CORY</name>
<feature type="domain" description="AB hydrolase-1" evidence="1">
    <location>
        <begin position="37"/>
        <end position="132"/>
    </location>
</feature>